<sequence length="208" mass="23500">MTENSCKLCRELDNWGLEQYDEQMLRDWQGDSGRRKGYRTLAQEFNTMLLRRQMDRAGVSTLANEAASKYERLAGDDEAIARETREVLRREGLPVDELEQSFVSYATVRTHLKDCLNAEYTPTASDGTWTTRSIEIATNQAQKKAETALKSLIADEEVAIGGDPEVDVSVMVTCTECQSRINAERAIRRGYVCRCGETPEDATNRESE</sequence>
<dbReference type="EMBL" id="JBEDNY010000006">
    <property type="protein sequence ID" value="MEZ3165088.1"/>
    <property type="molecule type" value="Genomic_DNA"/>
</dbReference>
<name>A0ABD5M515_9EURY</name>
<accession>A0ABD5M515</accession>
<reference evidence="1 2" key="1">
    <citation type="submission" date="2024-06" db="EMBL/GenBank/DDBJ databases">
        <title>Halorubrum miltondacostae sp. nov., a potential PHA producer isolated from an inland solar saltern in Rio Maior, Portugal.</title>
        <authorList>
            <person name="Albuquerque L."/>
            <person name="Viver T."/>
            <person name="Barroso C."/>
            <person name="Claudino R."/>
            <person name="Galvan M."/>
            <person name="Simoes G."/>
            <person name="Lobo Da Cunha A."/>
            <person name="Egas C."/>
        </authorList>
    </citation>
    <scope>NUCLEOTIDE SEQUENCE [LARGE SCALE GENOMIC DNA]</scope>
    <source>
        <strain evidence="1 2">RMP-11</strain>
    </source>
</reference>
<dbReference type="Proteomes" id="UP001567572">
    <property type="component" value="Unassembled WGS sequence"/>
</dbReference>
<dbReference type="Pfam" id="PF21811">
    <property type="entry name" value="RdfA"/>
    <property type="match status" value="1"/>
</dbReference>
<comment type="caution">
    <text evidence="1">The sequence shown here is derived from an EMBL/GenBank/DDBJ whole genome shotgun (WGS) entry which is preliminary data.</text>
</comment>
<keyword evidence="2" id="KW-1185">Reference proteome</keyword>
<dbReference type="RefSeq" id="WP_371163132.1">
    <property type="nucleotide sequence ID" value="NZ_JBEDNY010000006.1"/>
</dbReference>
<protein>
    <submittedName>
        <fullName evidence="1">Rod-determining factor RdfA</fullName>
    </submittedName>
</protein>
<organism evidence="1 2">
    <name type="scientific">Halorubrum miltondacostae</name>
    <dbReference type="NCBI Taxonomy" id="3076378"/>
    <lineage>
        <taxon>Archaea</taxon>
        <taxon>Methanobacteriati</taxon>
        <taxon>Methanobacteriota</taxon>
        <taxon>Stenosarchaea group</taxon>
        <taxon>Halobacteria</taxon>
        <taxon>Halobacteriales</taxon>
        <taxon>Haloferacaceae</taxon>
        <taxon>Halorubrum</taxon>
    </lineage>
</organism>
<evidence type="ECO:0000313" key="1">
    <source>
        <dbReference type="EMBL" id="MEZ3165088.1"/>
    </source>
</evidence>
<proteinExistence type="predicted"/>
<dbReference type="InterPro" id="IPR048925">
    <property type="entry name" value="RdfA"/>
</dbReference>
<gene>
    <name evidence="1" type="primary">rdfA</name>
    <name evidence="1" type="ORF">ABNG04_14645</name>
</gene>
<evidence type="ECO:0000313" key="2">
    <source>
        <dbReference type="Proteomes" id="UP001567572"/>
    </source>
</evidence>
<dbReference type="AlphaFoldDB" id="A0ABD5M515"/>